<dbReference type="FunFam" id="1.10.287.610:FF:000001">
    <property type="entry name" value="30S ribosomal protein S2"/>
    <property type="match status" value="1"/>
</dbReference>
<evidence type="ECO:0000256" key="6">
    <source>
        <dbReference type="RuleBase" id="RU003631"/>
    </source>
</evidence>
<dbReference type="PROSITE" id="PS00962">
    <property type="entry name" value="RIBOSOMAL_S2_1"/>
    <property type="match status" value="1"/>
</dbReference>
<keyword evidence="2 5" id="KW-0689">Ribosomal protein</keyword>
<dbReference type="Proteomes" id="UP000005730">
    <property type="component" value="Chromosome"/>
</dbReference>
<dbReference type="OrthoDB" id="9808036at2"/>
<sequence>MAVVSMKQLLECGVHFGHQTRRWNPKMKPYIFTERNGIYIIDLQKTVKGLERAYSFVREVAKEGGSMLFVGTKRQAQEPIRNEALRCGQFYINQRWLGGLLTNFATIRRRINRMIELQKMEADGSINRYPKKEIIQLRKEREKLEKYLSGIRDMRDMPDALFVIDPRRENIAVLEAAKLGIPVVAIVDTNCDPELIDYPIPGNDDAIRAIELITGLMANAFIEGRQGVDGMPAPAAEAVAEEESVEDVIEVREKLHDEYSDVAEVLVNQELEERKGWKEA</sequence>
<dbReference type="eggNOG" id="COG0052">
    <property type="taxonomic scope" value="Bacteria"/>
</dbReference>
<protein>
    <recommendedName>
        <fullName evidence="4 5">Small ribosomal subunit protein uS2</fullName>
    </recommendedName>
</protein>
<dbReference type="InterPro" id="IPR023591">
    <property type="entry name" value="Ribosomal_uS2_flav_dom_sf"/>
</dbReference>
<name>H0US90_9BACT</name>
<dbReference type="InterPro" id="IPR018130">
    <property type="entry name" value="Ribosomal_uS2_CS"/>
</dbReference>
<dbReference type="SUPFAM" id="SSF52313">
    <property type="entry name" value="Ribosomal protein S2"/>
    <property type="match status" value="1"/>
</dbReference>
<dbReference type="GO" id="GO:0006412">
    <property type="term" value="P:translation"/>
    <property type="evidence" value="ECO:0007669"/>
    <property type="project" value="UniProtKB-UniRule"/>
</dbReference>
<comment type="similarity">
    <text evidence="1 5 6">Belongs to the universal ribosomal protein uS2 family.</text>
</comment>
<evidence type="ECO:0000256" key="2">
    <source>
        <dbReference type="ARBA" id="ARBA00022980"/>
    </source>
</evidence>
<dbReference type="EMBL" id="CM001377">
    <property type="protein sequence ID" value="EHM10179.1"/>
    <property type="molecule type" value="Genomic_DNA"/>
</dbReference>
<dbReference type="Gene3D" id="3.40.50.10490">
    <property type="entry name" value="Glucose-6-phosphate isomerase like protein, domain 1"/>
    <property type="match status" value="1"/>
</dbReference>
<gene>
    <name evidence="5" type="primary">rpsB</name>
    <name evidence="7" type="ORF">TheveDRAFT_1051</name>
</gene>
<dbReference type="AlphaFoldDB" id="H0US90"/>
<organism evidence="7 8">
    <name type="scientific">Thermanaerovibrio velox DSM 12556</name>
    <dbReference type="NCBI Taxonomy" id="926567"/>
    <lineage>
        <taxon>Bacteria</taxon>
        <taxon>Thermotogati</taxon>
        <taxon>Synergistota</taxon>
        <taxon>Synergistia</taxon>
        <taxon>Synergistales</taxon>
        <taxon>Synergistaceae</taxon>
        <taxon>Thermanaerovibrio</taxon>
    </lineage>
</organism>
<dbReference type="PROSITE" id="PS00963">
    <property type="entry name" value="RIBOSOMAL_S2_2"/>
    <property type="match status" value="1"/>
</dbReference>
<dbReference type="Pfam" id="PF00318">
    <property type="entry name" value="Ribosomal_S2"/>
    <property type="match status" value="1"/>
</dbReference>
<dbReference type="InterPro" id="IPR005706">
    <property type="entry name" value="Ribosomal_uS2_bac/mit/plastid"/>
</dbReference>
<dbReference type="PANTHER" id="PTHR12534">
    <property type="entry name" value="30S RIBOSOMAL PROTEIN S2 PROKARYOTIC AND ORGANELLAR"/>
    <property type="match status" value="1"/>
</dbReference>
<evidence type="ECO:0000256" key="4">
    <source>
        <dbReference type="ARBA" id="ARBA00035256"/>
    </source>
</evidence>
<dbReference type="CDD" id="cd01425">
    <property type="entry name" value="RPS2"/>
    <property type="match status" value="1"/>
</dbReference>
<keyword evidence="8" id="KW-1185">Reference proteome</keyword>
<keyword evidence="3 5" id="KW-0687">Ribonucleoprotein</keyword>
<dbReference type="InterPro" id="IPR001865">
    <property type="entry name" value="Ribosomal_uS2"/>
</dbReference>
<proteinExistence type="inferred from homology"/>
<dbReference type="PRINTS" id="PR00395">
    <property type="entry name" value="RIBOSOMALS2"/>
</dbReference>
<dbReference type="GO" id="GO:0003735">
    <property type="term" value="F:structural constituent of ribosome"/>
    <property type="evidence" value="ECO:0007669"/>
    <property type="project" value="InterPro"/>
</dbReference>
<dbReference type="STRING" id="926567.TheveDRAFT_1051"/>
<evidence type="ECO:0000256" key="3">
    <source>
        <dbReference type="ARBA" id="ARBA00023274"/>
    </source>
</evidence>
<dbReference type="RefSeq" id="WP_006583673.1">
    <property type="nucleotide sequence ID" value="NZ_CM001377.1"/>
</dbReference>
<dbReference type="GO" id="GO:0022627">
    <property type="term" value="C:cytosolic small ribosomal subunit"/>
    <property type="evidence" value="ECO:0007669"/>
    <property type="project" value="TreeGrafter"/>
</dbReference>
<dbReference type="HAMAP" id="MF_00291_B">
    <property type="entry name" value="Ribosomal_uS2_B"/>
    <property type="match status" value="1"/>
</dbReference>
<dbReference type="HOGENOM" id="CLU_040318_1_2_0"/>
<evidence type="ECO:0000313" key="8">
    <source>
        <dbReference type="Proteomes" id="UP000005730"/>
    </source>
</evidence>
<evidence type="ECO:0000256" key="1">
    <source>
        <dbReference type="ARBA" id="ARBA00006242"/>
    </source>
</evidence>
<accession>H0US90</accession>
<dbReference type="PANTHER" id="PTHR12534:SF0">
    <property type="entry name" value="SMALL RIBOSOMAL SUBUNIT PROTEIN US2M"/>
    <property type="match status" value="1"/>
</dbReference>
<dbReference type="Gene3D" id="1.10.287.610">
    <property type="entry name" value="Helix hairpin bin"/>
    <property type="match status" value="1"/>
</dbReference>
<dbReference type="NCBIfam" id="TIGR01011">
    <property type="entry name" value="rpsB_bact"/>
    <property type="match status" value="1"/>
</dbReference>
<evidence type="ECO:0000313" key="7">
    <source>
        <dbReference type="EMBL" id="EHM10179.1"/>
    </source>
</evidence>
<evidence type="ECO:0000256" key="5">
    <source>
        <dbReference type="HAMAP-Rule" id="MF_00291"/>
    </source>
</evidence>
<reference evidence="7 8" key="1">
    <citation type="submission" date="2011-10" db="EMBL/GenBank/DDBJ databases">
        <title>The Noncontiguous Finished genome of Thermanaerovibrio velox DSM 12556.</title>
        <authorList>
            <consortium name="US DOE Joint Genome Institute (JGI-PGF)"/>
            <person name="Lucas S."/>
            <person name="Copeland A."/>
            <person name="Lapidus A."/>
            <person name="Glavina del Rio T."/>
            <person name="Dalin E."/>
            <person name="Tice H."/>
            <person name="Bruce D."/>
            <person name="Goodwin L."/>
            <person name="Pitluck S."/>
            <person name="Peters L."/>
            <person name="Mikhailova N."/>
            <person name="Teshima H."/>
            <person name="Kyrpides N."/>
            <person name="Mavromatis K."/>
            <person name="Ivanova N."/>
            <person name="Markowitz V."/>
            <person name="Cheng J.-F."/>
            <person name="Hugenholtz P."/>
            <person name="Woyke T."/>
            <person name="Wu D."/>
            <person name="Spring S."/>
            <person name="Brambilla E.-M."/>
            <person name="Klenk H.-P."/>
            <person name="Eisen J.A."/>
        </authorList>
    </citation>
    <scope>NUCLEOTIDE SEQUENCE [LARGE SCALE GENOMIC DNA]</scope>
    <source>
        <strain evidence="7 8">DSM 12556</strain>
    </source>
</reference>